<dbReference type="RefSeq" id="WP_083187190.1">
    <property type="nucleotide sequence ID" value="NZ_CP017477.1"/>
</dbReference>
<evidence type="ECO:0000256" key="1">
    <source>
        <dbReference type="SAM" id="SignalP"/>
    </source>
</evidence>
<comment type="caution">
    <text evidence="3">The sequence shown here is derived from an EMBL/GenBank/DDBJ whole genome shotgun (WGS) entry which is preliminary data.</text>
</comment>
<protein>
    <recommendedName>
        <fullName evidence="2">Right handed beta helix domain-containing protein</fullName>
    </recommendedName>
</protein>
<reference evidence="4" key="1">
    <citation type="submission" date="2016-02" db="EMBL/GenBank/DDBJ databases">
        <authorList>
            <person name="Shin S.-K."/>
            <person name="Yi H."/>
            <person name="Kim E."/>
        </authorList>
    </citation>
    <scope>NUCLEOTIDE SEQUENCE [LARGE SCALE GENOMIC DNA]</scope>
    <source>
        <strain evidence="4">LPB0003</strain>
    </source>
</reference>
<dbReference type="EMBL" id="LSFM01000023">
    <property type="protein sequence ID" value="OBY62448.1"/>
    <property type="molecule type" value="Genomic_DNA"/>
</dbReference>
<dbReference type="InterPro" id="IPR022441">
    <property type="entry name" value="Para_beta_helix_rpt-2"/>
</dbReference>
<keyword evidence="1" id="KW-0732">Signal</keyword>
<proteinExistence type="predicted"/>
<dbReference type="STRING" id="1774273.LPB03_09765"/>
<accession>A0A1B8TSK9</accession>
<dbReference type="SUPFAM" id="SSF51126">
    <property type="entry name" value="Pectin lyase-like"/>
    <property type="match status" value="1"/>
</dbReference>
<name>A0A1B8TSK9_9FLAO</name>
<organism evidence="3 4">
    <name type="scientific">Polaribacter vadi</name>
    <dbReference type="NCBI Taxonomy" id="1774273"/>
    <lineage>
        <taxon>Bacteria</taxon>
        <taxon>Pseudomonadati</taxon>
        <taxon>Bacteroidota</taxon>
        <taxon>Flavobacteriia</taxon>
        <taxon>Flavobacteriales</taxon>
        <taxon>Flavobacteriaceae</taxon>
    </lineage>
</organism>
<feature type="signal peptide" evidence="1">
    <location>
        <begin position="1"/>
        <end position="22"/>
    </location>
</feature>
<dbReference type="SMART" id="SM00710">
    <property type="entry name" value="PbH1"/>
    <property type="match status" value="6"/>
</dbReference>
<dbReference type="AlphaFoldDB" id="A0A1B8TSK9"/>
<feature type="chain" id="PRO_5008615503" description="Right handed beta helix domain-containing protein" evidence="1">
    <location>
        <begin position="23"/>
        <end position="620"/>
    </location>
</feature>
<gene>
    <name evidence="3" type="ORF">LPB3_09775</name>
</gene>
<evidence type="ECO:0000313" key="3">
    <source>
        <dbReference type="EMBL" id="OBY62448.1"/>
    </source>
</evidence>
<keyword evidence="4" id="KW-1185">Reference proteome</keyword>
<sequence>MKFNAVILIVFLSICSIIKANAQPSGGPYGPLQKTYIIPNISGMVYYVSPTGDLNASGKTINTPTTLKNAIANVVTGDAIILRGGIYRVGDLKLNQSILMQPYKNENPIIKGTYVASNWEAGGKTPYTGEQELWKIKWKYLFPDKPDDWWRSERAGRVTPMHRFNNDMVFIDGRFLQSAGWLGELDENHYYIDYKAGYVYLNTNPTNKLVEITAFNRGLIITPDFVNGKKADHKGPTIKGITFTQNAFHVIAIEGYYPEKKLDEKEFGKGVVGTTFENCTISYGGRVGAFMLGDKITMTNCLVTDTGTEGIYIVASSDALLERNIFTKNNIENIYGYYACAVKIFNQTHRVTCNDNLVINLKNSVGIWYDVGNEDGVFTNNWVQNVGSNNFPFDPNKAWPGDNGFFFEISSKAIVAGNVFVNNDRGIAILNSANVKVYNNTFVNSLAVFMRTRRGENEDHFGWHVSTGPSSTERINHEFVNNLLVGDKNYNKPLLSIGQMPDQCDQQKIPALKILDNNAYVRLGDSTEPLIWLNQKIGNECESSFKNVEELNKKVTNYETKGISLLNYSGPLFKSLDLYNFKLDANFLGNNAAKTIPNEIQKVNTINTKKGKTYIGAYQN</sequence>
<dbReference type="InterPro" id="IPR011050">
    <property type="entry name" value="Pectin_lyase_fold/virulence"/>
</dbReference>
<feature type="domain" description="Right handed beta helix" evidence="2">
    <location>
        <begin position="273"/>
        <end position="442"/>
    </location>
</feature>
<dbReference type="InterPro" id="IPR039448">
    <property type="entry name" value="Beta_helix"/>
</dbReference>
<dbReference type="Gene3D" id="2.160.20.10">
    <property type="entry name" value="Single-stranded right-handed beta-helix, Pectin lyase-like"/>
    <property type="match status" value="2"/>
</dbReference>
<dbReference type="Proteomes" id="UP000092584">
    <property type="component" value="Unassembled WGS sequence"/>
</dbReference>
<evidence type="ECO:0000259" key="2">
    <source>
        <dbReference type="Pfam" id="PF13229"/>
    </source>
</evidence>
<dbReference type="NCBIfam" id="TIGR03804">
    <property type="entry name" value="para_beta_helix"/>
    <property type="match status" value="1"/>
</dbReference>
<dbReference type="InterPro" id="IPR006626">
    <property type="entry name" value="PbH1"/>
</dbReference>
<dbReference type="InterPro" id="IPR012334">
    <property type="entry name" value="Pectin_lyas_fold"/>
</dbReference>
<dbReference type="Pfam" id="PF13229">
    <property type="entry name" value="Beta_helix"/>
    <property type="match status" value="1"/>
</dbReference>
<evidence type="ECO:0000313" key="4">
    <source>
        <dbReference type="Proteomes" id="UP000092584"/>
    </source>
</evidence>